<reference evidence="2 3" key="1">
    <citation type="journal article" date="2012" name="Proc. Natl. Acad. Sci. U.S.A.">
        <title>Genome and physiology of a model Epsilonproteobacterium responsible for sulfide detoxification in marine oxygen depletion zones.</title>
        <authorList>
            <person name="Grote J."/>
            <person name="Schott T."/>
            <person name="Bruckner C.G."/>
            <person name="Glockner F.O."/>
            <person name="Jost G."/>
            <person name="Teeling H."/>
            <person name="Labrenz M."/>
            <person name="Jurgens K."/>
        </authorList>
    </citation>
    <scope>NUCLEOTIDE SEQUENCE [LARGE SCALE GENOMIC DNA]</scope>
    <source>
        <strain evidence="2 3">GD1</strain>
    </source>
</reference>
<dbReference type="OrthoDB" id="5345195at2"/>
<keyword evidence="3" id="KW-1185">Reference proteome</keyword>
<evidence type="ECO:0000313" key="3">
    <source>
        <dbReference type="Proteomes" id="UP000006431"/>
    </source>
</evidence>
<keyword evidence="1" id="KW-0175">Coiled coil</keyword>
<name>B6BGJ5_SULGG</name>
<dbReference type="GO" id="GO:0003677">
    <property type="term" value="F:DNA binding"/>
    <property type="evidence" value="ECO:0007669"/>
    <property type="project" value="InterPro"/>
</dbReference>
<feature type="coiled-coil region" evidence="1">
    <location>
        <begin position="5"/>
        <end position="32"/>
    </location>
</feature>
<dbReference type="InterPro" id="IPR010982">
    <property type="entry name" value="Lambda_DNA-bd_dom_sf"/>
</dbReference>
<gene>
    <name evidence="2" type="ORF">SMGD1_1098</name>
</gene>
<dbReference type="eggNOG" id="ENOG50319FQ">
    <property type="taxonomic scope" value="Bacteria"/>
</dbReference>
<accession>B6BGJ5</accession>
<dbReference type="Proteomes" id="UP000006431">
    <property type="component" value="Unassembled WGS sequence"/>
</dbReference>
<evidence type="ECO:0000313" key="2">
    <source>
        <dbReference type="EMBL" id="EHP29623.1"/>
    </source>
</evidence>
<dbReference type="AlphaFoldDB" id="B6BGJ5"/>
<dbReference type="RefSeq" id="WP_008335852.1">
    <property type="nucleotide sequence ID" value="NZ_AFRZ01000001.1"/>
</dbReference>
<dbReference type="STRING" id="929558.SMGD1_1098"/>
<evidence type="ECO:0000256" key="1">
    <source>
        <dbReference type="SAM" id="Coils"/>
    </source>
</evidence>
<dbReference type="EMBL" id="AFRZ01000001">
    <property type="protein sequence ID" value="EHP29623.1"/>
    <property type="molecule type" value="Genomic_DNA"/>
</dbReference>
<protein>
    <recommendedName>
        <fullName evidence="4">HTH cro/C1-type domain-containing protein</fullName>
    </recommendedName>
</protein>
<evidence type="ECO:0008006" key="4">
    <source>
        <dbReference type="Google" id="ProtNLM"/>
    </source>
</evidence>
<dbReference type="HOGENOM" id="CLU_1980464_0_0_7"/>
<organism evidence="2 3">
    <name type="scientific">Sulfurimonas gotlandica (strain DSM 19862 / JCM 16533 / GD1)</name>
    <dbReference type="NCBI Taxonomy" id="929558"/>
    <lineage>
        <taxon>Bacteria</taxon>
        <taxon>Pseudomonadati</taxon>
        <taxon>Campylobacterota</taxon>
        <taxon>Epsilonproteobacteria</taxon>
        <taxon>Campylobacterales</taxon>
        <taxon>Sulfurimonadaceae</taxon>
        <taxon>Sulfurimonas</taxon>
    </lineage>
</organism>
<dbReference type="PATRIC" id="fig|929558.5.peg.1093"/>
<dbReference type="Gene3D" id="1.10.260.40">
    <property type="entry name" value="lambda repressor-like DNA-binding domains"/>
    <property type="match status" value="1"/>
</dbReference>
<accession>H1FYJ7</accession>
<proteinExistence type="predicted"/>
<comment type="caution">
    <text evidence="2">The sequence shown here is derived from an EMBL/GenBank/DDBJ whole genome shotgun (WGS) entry which is preliminary data.</text>
</comment>
<sequence length="128" mass="14818">MIDKKNSLLNKLKAYEKEAKKVKKQKINLNASFDLLTDEEILIVLAHRSKKLRLSENIKQKDFSQKAQLSSSTTYSNFEQTGKASLLNFVKIIRVFGRLSELEKLLKLDLSQEIDIIEKNKDERHRAG</sequence>